<organism evidence="4 5">
    <name type="scientific">Micromonospora thermarum</name>
    <dbReference type="NCBI Taxonomy" id="2720024"/>
    <lineage>
        <taxon>Bacteria</taxon>
        <taxon>Bacillati</taxon>
        <taxon>Actinomycetota</taxon>
        <taxon>Actinomycetes</taxon>
        <taxon>Micromonosporales</taxon>
        <taxon>Micromonosporaceae</taxon>
        <taxon>Micromonospora</taxon>
    </lineage>
</organism>
<dbReference type="InterPro" id="IPR059026">
    <property type="entry name" value="LpqB_N"/>
</dbReference>
<feature type="region of interest" description="Disordered" evidence="1">
    <location>
        <begin position="31"/>
        <end position="55"/>
    </location>
</feature>
<dbReference type="Pfam" id="PF25976">
    <property type="entry name" value="LpqB_N"/>
    <property type="match status" value="1"/>
</dbReference>
<accession>A0ABX0Z6U3</accession>
<dbReference type="Gene3D" id="2.120.10.30">
    <property type="entry name" value="TolB, C-terminal domain"/>
    <property type="match status" value="1"/>
</dbReference>
<evidence type="ECO:0000256" key="1">
    <source>
        <dbReference type="SAM" id="MobiDB-lite"/>
    </source>
</evidence>
<feature type="signal peptide" evidence="2">
    <location>
        <begin position="1"/>
        <end position="22"/>
    </location>
</feature>
<proteinExistence type="predicted"/>
<dbReference type="SMART" id="SM00909">
    <property type="entry name" value="Germane"/>
    <property type="match status" value="1"/>
</dbReference>
<dbReference type="Pfam" id="PF10647">
    <property type="entry name" value="Gmad1"/>
    <property type="match status" value="1"/>
</dbReference>
<dbReference type="InterPro" id="IPR011042">
    <property type="entry name" value="6-blade_b-propeller_TolB-like"/>
</dbReference>
<gene>
    <name evidence="4" type="ORF">HCJ94_08215</name>
</gene>
<dbReference type="InterPro" id="IPR019606">
    <property type="entry name" value="GerMN"/>
</dbReference>
<evidence type="ECO:0000313" key="5">
    <source>
        <dbReference type="Proteomes" id="UP000783871"/>
    </source>
</evidence>
<dbReference type="EMBL" id="JAATEO010000007">
    <property type="protein sequence ID" value="NJP31966.1"/>
    <property type="molecule type" value="Genomic_DNA"/>
</dbReference>
<dbReference type="Proteomes" id="UP000783871">
    <property type="component" value="Unassembled WGS sequence"/>
</dbReference>
<comment type="caution">
    <text evidence="4">The sequence shown here is derived from an EMBL/GenBank/DDBJ whole genome shotgun (WGS) entry which is preliminary data.</text>
</comment>
<dbReference type="InterPro" id="IPR018910">
    <property type="entry name" value="LpqB_C"/>
</dbReference>
<keyword evidence="5" id="KW-1185">Reference proteome</keyword>
<protein>
    <recommendedName>
        <fullName evidence="3">GerMN domain-containing protein</fullName>
    </recommendedName>
</protein>
<feature type="chain" id="PRO_5045775063" description="GerMN domain-containing protein" evidence="2">
    <location>
        <begin position="23"/>
        <end position="597"/>
    </location>
</feature>
<evidence type="ECO:0000256" key="2">
    <source>
        <dbReference type="SAM" id="SignalP"/>
    </source>
</evidence>
<name>A0ABX0Z6U3_9ACTN</name>
<sequence length="597" mass="63608">MSRRPALGGLLAALLLLGPVGCGIPDDTEVRVEGSGPAAEAGATSGGRVEPPSRTASDTVEEFVANFLSAAAGEPDGAYDRVRQFVDSADRPRLQEKQGSAVSLTVVRLIGPPRIVASPDQSRVTLRVQQVGQLGADGVLEPPEATATSYEFGLRPTLQDSGVETDWYVVDPPAVLLLSVEALKNYYTPRPVYFWSSDRSRLVPDERYLPRAVPKDRLVSEVVRWLTGGPSNWLRKGVSPARDDTRLINNATRTDDRWEVNLDMPGDDRTRLEQLGTQLAWSLPELTGQLELKVNNQSRLTIDDLAQRRQAFPAYTVDDAPQRFCVYEGAVHSLDYPGEPSGPVPVAATANTRVVSAGFSRYERGILAALVVTGQNGRQHLSVGVGADPVTAFTRSQGTGYATMGRPVWLRSANPPAGLVVADGQLYRFDSQARMSRVPLTAAGNVTGVAASPDGHRLAVIAGNALYVLAVNHNGGVLDAGSPRQLYTSLTNLSAVDWSGENTLVVGGSAGQPAIYEISVDGARESALREATGAAVTHLAAYPANPANPAAQISGKVMYEANGVAFRGVPFEQIKRDPVQGVTQPPAGNPTAPFFLY</sequence>
<dbReference type="SUPFAM" id="SSF75011">
    <property type="entry name" value="3-carboxy-cis,cis-mucoante lactonizing enzyme"/>
    <property type="match status" value="1"/>
</dbReference>
<feature type="domain" description="GerMN" evidence="3">
    <location>
        <begin position="219"/>
        <end position="303"/>
    </location>
</feature>
<keyword evidence="2" id="KW-0732">Signal</keyword>
<evidence type="ECO:0000259" key="3">
    <source>
        <dbReference type="SMART" id="SM00909"/>
    </source>
</evidence>
<evidence type="ECO:0000313" key="4">
    <source>
        <dbReference type="EMBL" id="NJP31966.1"/>
    </source>
</evidence>
<reference evidence="4 5" key="1">
    <citation type="submission" date="2020-03" db="EMBL/GenBank/DDBJ databases">
        <title>WGS of actinomycetes isolated from Thailand.</title>
        <authorList>
            <person name="Thawai C."/>
        </authorList>
    </citation>
    <scope>NUCLEOTIDE SEQUENCE [LARGE SCALE GENOMIC DNA]</scope>
    <source>
        <strain evidence="4 5">HSS6-12</strain>
    </source>
</reference>
<dbReference type="RefSeq" id="WP_168000373.1">
    <property type="nucleotide sequence ID" value="NZ_JAATEO010000007.1"/>
</dbReference>
<dbReference type="Pfam" id="PF10646">
    <property type="entry name" value="Germane"/>
    <property type="match status" value="1"/>
</dbReference>